<reference evidence="4" key="1">
    <citation type="journal article" date="2019" name="Int. J. Syst. Evol. Microbiol.">
        <title>The Global Catalogue of Microorganisms (GCM) 10K type strain sequencing project: providing services to taxonomists for standard genome sequencing and annotation.</title>
        <authorList>
            <consortium name="The Broad Institute Genomics Platform"/>
            <consortium name="The Broad Institute Genome Sequencing Center for Infectious Disease"/>
            <person name="Wu L."/>
            <person name="Ma J."/>
        </authorList>
    </citation>
    <scope>NUCLEOTIDE SEQUENCE [LARGE SCALE GENOMIC DNA]</scope>
    <source>
        <strain evidence="4">CCUG 57401</strain>
    </source>
</reference>
<comment type="caution">
    <text evidence="3">The sequence shown here is derived from an EMBL/GenBank/DDBJ whole genome shotgun (WGS) entry which is preliminary data.</text>
</comment>
<dbReference type="InterPro" id="IPR036938">
    <property type="entry name" value="PAP2/HPO_sf"/>
</dbReference>
<evidence type="ECO:0000313" key="4">
    <source>
        <dbReference type="Proteomes" id="UP001596037"/>
    </source>
</evidence>
<sequence>MTRHLRATAAALVACVLSGAACAAGGPLGIDHRLALDESGIWARRNQRAVYDLSALTVLGGALWEGSDSRLGKTFWKSAESMALADIAATGLKAVTRRARPSQGNDPNDWWGSASNRSFPSNEVAHISAIVTPFIAEYAPDHPAVWGLAALPMYVGIARMKSQAHWQTDVLAGAALGAGIGYYEYSRQSAWSATVLPHGLTIGFRRRF</sequence>
<dbReference type="Proteomes" id="UP001596037">
    <property type="component" value="Unassembled WGS sequence"/>
</dbReference>
<dbReference type="RefSeq" id="WP_376848963.1">
    <property type="nucleotide sequence ID" value="NZ_JBHSMF010000003.1"/>
</dbReference>
<gene>
    <name evidence="3" type="ORF">ACFPOE_05230</name>
</gene>
<evidence type="ECO:0000259" key="2">
    <source>
        <dbReference type="SMART" id="SM00014"/>
    </source>
</evidence>
<dbReference type="EMBL" id="JBHSMF010000003">
    <property type="protein sequence ID" value="MFC5496931.1"/>
    <property type="molecule type" value="Genomic_DNA"/>
</dbReference>
<evidence type="ECO:0000313" key="3">
    <source>
        <dbReference type="EMBL" id="MFC5496931.1"/>
    </source>
</evidence>
<feature type="chain" id="PRO_5046557120" evidence="1">
    <location>
        <begin position="24"/>
        <end position="208"/>
    </location>
</feature>
<dbReference type="SUPFAM" id="SSF48317">
    <property type="entry name" value="Acid phosphatase/Vanadium-dependent haloperoxidase"/>
    <property type="match status" value="1"/>
</dbReference>
<feature type="signal peptide" evidence="1">
    <location>
        <begin position="1"/>
        <end position="23"/>
    </location>
</feature>
<name>A0ABW0NA89_9BURK</name>
<keyword evidence="4" id="KW-1185">Reference proteome</keyword>
<dbReference type="PROSITE" id="PS51257">
    <property type="entry name" value="PROKAR_LIPOPROTEIN"/>
    <property type="match status" value="1"/>
</dbReference>
<dbReference type="InterPro" id="IPR000326">
    <property type="entry name" value="PAP2/HPO"/>
</dbReference>
<keyword evidence="1" id="KW-0732">Signal</keyword>
<evidence type="ECO:0000256" key="1">
    <source>
        <dbReference type="SAM" id="SignalP"/>
    </source>
</evidence>
<organism evidence="3 4">
    <name type="scientific">Caenimonas terrae</name>
    <dbReference type="NCBI Taxonomy" id="696074"/>
    <lineage>
        <taxon>Bacteria</taxon>
        <taxon>Pseudomonadati</taxon>
        <taxon>Pseudomonadota</taxon>
        <taxon>Betaproteobacteria</taxon>
        <taxon>Burkholderiales</taxon>
        <taxon>Comamonadaceae</taxon>
        <taxon>Caenimonas</taxon>
    </lineage>
</organism>
<dbReference type="Pfam" id="PF01569">
    <property type="entry name" value="PAP2"/>
    <property type="match status" value="1"/>
</dbReference>
<protein>
    <submittedName>
        <fullName evidence="3">Phosphatase PAP2 family protein</fullName>
    </submittedName>
</protein>
<accession>A0ABW0NA89</accession>
<proteinExistence type="predicted"/>
<dbReference type="SMART" id="SM00014">
    <property type="entry name" value="acidPPc"/>
    <property type="match status" value="1"/>
</dbReference>
<dbReference type="Gene3D" id="1.20.144.10">
    <property type="entry name" value="Phosphatidic acid phosphatase type 2/haloperoxidase"/>
    <property type="match status" value="1"/>
</dbReference>
<feature type="domain" description="Phosphatidic acid phosphatase type 2/haloperoxidase" evidence="2">
    <location>
        <begin position="70"/>
        <end position="185"/>
    </location>
</feature>